<evidence type="ECO:0000256" key="4">
    <source>
        <dbReference type="RuleBase" id="RU365068"/>
    </source>
</evidence>
<keyword evidence="3 4" id="KW-0067">ATP-binding</keyword>
<feature type="domain" description="Helicase ATP-binding" evidence="5">
    <location>
        <begin position="42"/>
        <end position="146"/>
    </location>
</feature>
<evidence type="ECO:0000313" key="6">
    <source>
        <dbReference type="EMBL" id="EPZ36750.1"/>
    </source>
</evidence>
<dbReference type="OrthoDB" id="3370at2759"/>
<dbReference type="InterPro" id="IPR000629">
    <property type="entry name" value="RNA-helicase_DEAD-box_CS"/>
</dbReference>
<evidence type="ECO:0000259" key="5">
    <source>
        <dbReference type="PROSITE" id="PS51192"/>
    </source>
</evidence>
<dbReference type="HOGENOM" id="CLU_1192381_0_0_1"/>
<dbReference type="GO" id="GO:0003723">
    <property type="term" value="F:RNA binding"/>
    <property type="evidence" value="ECO:0007669"/>
    <property type="project" value="UniProtKB-UniRule"/>
</dbReference>
<dbReference type="InterPro" id="IPR014001">
    <property type="entry name" value="Helicase_ATP-bd"/>
</dbReference>
<keyword evidence="1 4" id="KW-0547">Nucleotide-binding</keyword>
<organism evidence="6 7">
    <name type="scientific">Rozella allomycis (strain CSF55)</name>
    <dbReference type="NCBI Taxonomy" id="988480"/>
    <lineage>
        <taxon>Eukaryota</taxon>
        <taxon>Fungi</taxon>
        <taxon>Fungi incertae sedis</taxon>
        <taxon>Cryptomycota</taxon>
        <taxon>Cryptomycota incertae sedis</taxon>
        <taxon>Rozella</taxon>
    </lineage>
</organism>
<keyword evidence="2 4" id="KW-0378">Hydrolase</keyword>
<comment type="catalytic activity">
    <reaction evidence="4">
        <text>ATP + H2O = ADP + phosphate + H(+)</text>
        <dbReference type="Rhea" id="RHEA:13065"/>
        <dbReference type="ChEBI" id="CHEBI:15377"/>
        <dbReference type="ChEBI" id="CHEBI:15378"/>
        <dbReference type="ChEBI" id="CHEBI:30616"/>
        <dbReference type="ChEBI" id="CHEBI:43474"/>
        <dbReference type="ChEBI" id="CHEBI:456216"/>
        <dbReference type="EC" id="3.6.4.13"/>
    </reaction>
</comment>
<dbReference type="GO" id="GO:0003724">
    <property type="term" value="F:RNA helicase activity"/>
    <property type="evidence" value="ECO:0007669"/>
    <property type="project" value="UniProtKB-EC"/>
</dbReference>
<dbReference type="AlphaFoldDB" id="A0A075B2D1"/>
<reference evidence="6 7" key="1">
    <citation type="journal article" date="2013" name="Curr. Biol.">
        <title>Shared signatures of parasitism and phylogenomics unite Cryptomycota and microsporidia.</title>
        <authorList>
            <person name="James T.Y."/>
            <person name="Pelin A."/>
            <person name="Bonen L."/>
            <person name="Ahrendt S."/>
            <person name="Sain D."/>
            <person name="Corradi N."/>
            <person name="Stajich J.E."/>
        </authorList>
    </citation>
    <scope>NUCLEOTIDE SEQUENCE [LARGE SCALE GENOMIC DNA]</scope>
    <source>
        <strain evidence="6 7">CSF55</strain>
    </source>
</reference>
<keyword evidence="4" id="KW-0694">RNA-binding</keyword>
<dbReference type="Proteomes" id="UP000030755">
    <property type="component" value="Unassembled WGS sequence"/>
</dbReference>
<dbReference type="SUPFAM" id="SSF52540">
    <property type="entry name" value="P-loop containing nucleoside triphosphate hydrolases"/>
    <property type="match status" value="1"/>
</dbReference>
<sequence>YFIDWYRCGRCPISKRAKEHCFYYRNTVINSICNNRIEGGLSEIDILICTPGRLADHIRQTPNFTLQHLEFIVIDEADRLLNQNYQDWLLLVLDCVEKPFKHETSGLKGSISYFQVNLPRKLLFSATITHNPEKVDMLHLRDPVFIQTTTNSESEKHSLPTTLKEFMCVVFGHEKPKALLYLLGVQKETRCLCFTNSKESTENLVRFLQFFDFIKVASFTSDRSFKERKKILD</sequence>
<comment type="domain">
    <text evidence="4">The Q motif is unique to and characteristic of the DEAD box family of RNA helicases and controls ATP binding and hydrolysis.</text>
</comment>
<evidence type="ECO:0000256" key="3">
    <source>
        <dbReference type="ARBA" id="ARBA00022840"/>
    </source>
</evidence>
<dbReference type="PROSITE" id="PS51192">
    <property type="entry name" value="HELICASE_ATP_BIND_1"/>
    <property type="match status" value="1"/>
</dbReference>
<dbReference type="GO" id="GO:0005524">
    <property type="term" value="F:ATP binding"/>
    <property type="evidence" value="ECO:0007669"/>
    <property type="project" value="UniProtKB-UniRule"/>
</dbReference>
<protein>
    <recommendedName>
        <fullName evidence="4">ATP-dependent RNA helicase</fullName>
        <ecNumber evidence="4">3.6.4.13</ecNumber>
    </recommendedName>
</protein>
<keyword evidence="7" id="KW-1185">Reference proteome</keyword>
<feature type="non-terminal residue" evidence="6">
    <location>
        <position position="233"/>
    </location>
</feature>
<keyword evidence="4 6" id="KW-0347">Helicase</keyword>
<evidence type="ECO:0000256" key="2">
    <source>
        <dbReference type="ARBA" id="ARBA00022801"/>
    </source>
</evidence>
<dbReference type="GO" id="GO:0016787">
    <property type="term" value="F:hydrolase activity"/>
    <property type="evidence" value="ECO:0007669"/>
    <property type="project" value="UniProtKB-KW"/>
</dbReference>
<evidence type="ECO:0000256" key="1">
    <source>
        <dbReference type="ARBA" id="ARBA00022741"/>
    </source>
</evidence>
<dbReference type="InterPro" id="IPR011545">
    <property type="entry name" value="DEAD/DEAH_box_helicase_dom"/>
</dbReference>
<feature type="non-terminal residue" evidence="6">
    <location>
        <position position="1"/>
    </location>
</feature>
<comment type="function">
    <text evidence="4">RNA helicase.</text>
</comment>
<dbReference type="EMBL" id="KE560464">
    <property type="protein sequence ID" value="EPZ36750.1"/>
    <property type="molecule type" value="Genomic_DNA"/>
</dbReference>
<proteinExistence type="inferred from homology"/>
<dbReference type="EC" id="3.6.4.13" evidence="4"/>
<dbReference type="PANTHER" id="PTHR24031">
    <property type="entry name" value="RNA HELICASE"/>
    <property type="match status" value="1"/>
</dbReference>
<dbReference type="Pfam" id="PF00270">
    <property type="entry name" value="DEAD"/>
    <property type="match status" value="1"/>
</dbReference>
<evidence type="ECO:0000313" key="7">
    <source>
        <dbReference type="Proteomes" id="UP000030755"/>
    </source>
</evidence>
<gene>
    <name evidence="6" type="ORF">O9G_006307</name>
</gene>
<accession>A0A075B2D1</accession>
<dbReference type="InterPro" id="IPR027417">
    <property type="entry name" value="P-loop_NTPase"/>
</dbReference>
<dbReference type="STRING" id="988480.A0A075B2D1"/>
<dbReference type="Gene3D" id="3.40.50.300">
    <property type="entry name" value="P-loop containing nucleotide triphosphate hydrolases"/>
    <property type="match status" value="2"/>
</dbReference>
<dbReference type="PROSITE" id="PS00039">
    <property type="entry name" value="DEAD_ATP_HELICASE"/>
    <property type="match status" value="1"/>
</dbReference>
<comment type="similarity">
    <text evidence="4">Belongs to the DEAD box helicase family.</text>
</comment>
<name>A0A075B2D1_ROZAC</name>